<dbReference type="GO" id="GO:0030688">
    <property type="term" value="C:preribosome, small subunit precursor"/>
    <property type="evidence" value="ECO:0007669"/>
    <property type="project" value="TreeGrafter"/>
</dbReference>
<dbReference type="InterPro" id="IPR040000">
    <property type="entry name" value="NOP9"/>
</dbReference>
<dbReference type="SUPFAM" id="SSF48371">
    <property type="entry name" value="ARM repeat"/>
    <property type="match status" value="2"/>
</dbReference>
<dbReference type="Proteomes" id="UP000245119">
    <property type="component" value="Linkage Group LG12"/>
</dbReference>
<dbReference type="PROSITE" id="PS50302">
    <property type="entry name" value="PUM"/>
    <property type="match status" value="1"/>
</dbReference>
<dbReference type="GO" id="GO:0000056">
    <property type="term" value="P:ribosomal small subunit export from nucleus"/>
    <property type="evidence" value="ECO:0007669"/>
    <property type="project" value="TreeGrafter"/>
</dbReference>
<evidence type="ECO:0000313" key="4">
    <source>
        <dbReference type="EMBL" id="PVD21355.1"/>
    </source>
</evidence>
<feature type="compositionally biased region" description="Basic residues" evidence="3">
    <location>
        <begin position="642"/>
        <end position="651"/>
    </location>
</feature>
<dbReference type="EMBL" id="PZQS01000012">
    <property type="protein sequence ID" value="PVD21355.1"/>
    <property type="molecule type" value="Genomic_DNA"/>
</dbReference>
<accession>A0A2T7NJL2</accession>
<feature type="region of interest" description="Disordered" evidence="3">
    <location>
        <begin position="607"/>
        <end position="694"/>
    </location>
</feature>
<evidence type="ECO:0000313" key="5">
    <source>
        <dbReference type="Proteomes" id="UP000245119"/>
    </source>
</evidence>
<dbReference type="Gene3D" id="1.25.10.10">
    <property type="entry name" value="Leucine-rich Repeat Variant"/>
    <property type="match status" value="3"/>
</dbReference>
<dbReference type="PANTHER" id="PTHR13102:SF0">
    <property type="entry name" value="NUCLEOLAR PROTEIN 9"/>
    <property type="match status" value="1"/>
</dbReference>
<dbReference type="GO" id="GO:0030686">
    <property type="term" value="C:90S preribosome"/>
    <property type="evidence" value="ECO:0007669"/>
    <property type="project" value="TreeGrafter"/>
</dbReference>
<dbReference type="PANTHER" id="PTHR13102">
    <property type="entry name" value="NUCLEOLAR PROTEIN 9"/>
    <property type="match status" value="1"/>
</dbReference>
<sequence length="694" mass="79339">MSKYNQKKFGSRKGSRQQPKLGFLKEETLSYYRRVYEAVKEGFVSDEDKNIFLNNTFNQLVQEALEVAQNQTCSRIIESLISQGLSNNLRKLFVALCADLSISFLDRFASHVFQTLVLHLPLYFVAARSDGTDEATGKNKTDNDEEEDIGQEKVEASFKEVCNFVYKNFETLMTHTYGSHVLRSMLETLSGVQVEHKIHKGKGSQACQQINERQLKGQNWQVPQNFKELFNKYAGKLMQLCDYEVHLKDTSASPVIQTVLLIWNKTDEDRCQAECKTIIQRVKLSFSSEDHSEFIPDMATSQVGSHLLELIMNLSTPQMLEEMHAALFKGRLLHYAIHPIANYVLQRFMSSLKEKALLAEVFQELSKHVEDVLAVGHLGVIISLADACRRNQHCQDDLVKVLMEAFHCNEPVERQILLPKLIASFITYDVFFKINEDTGKPPDDAKEPLLTSVNLQGSLLVQQLLQFDRPTLMTQGIVGMTPAELSLLCCCPMGSHIVDVFFSSPYVLQKCKDDFLKKLKGLLMEVVCSKNGSRCIENVWKNLNFKQRISVAEELAESGARLHNDRYGRFLYSSFGIAQFLQQRKQWIQHQGALTKRRRMLTDLLHKKEPPSKKQKLQKDNRELMVQDEEDDDKFTAMSKAAKPKHNKKSKLAAEPDKKKPKVILQEEKTEDKVTKMFKTAKSKKHKKSKSAGN</sequence>
<dbReference type="AlphaFoldDB" id="A0A2T7NJL2"/>
<evidence type="ECO:0000256" key="2">
    <source>
        <dbReference type="PROSITE-ProRule" id="PRU00317"/>
    </source>
</evidence>
<proteinExistence type="predicted"/>
<evidence type="ECO:0008006" key="6">
    <source>
        <dbReference type="Google" id="ProtNLM"/>
    </source>
</evidence>
<feature type="compositionally biased region" description="Basic and acidic residues" evidence="3">
    <location>
        <begin position="607"/>
        <end position="625"/>
    </location>
</feature>
<dbReference type="GO" id="GO:0000447">
    <property type="term" value="P:endonucleolytic cleavage in ITS1 to separate SSU-rRNA from 5.8S rRNA and LSU-rRNA from tricistronic rRNA transcript (SSU-rRNA, 5.8S rRNA, LSU-rRNA)"/>
    <property type="evidence" value="ECO:0007669"/>
    <property type="project" value="TreeGrafter"/>
</dbReference>
<dbReference type="GO" id="GO:0003723">
    <property type="term" value="F:RNA binding"/>
    <property type="evidence" value="ECO:0007669"/>
    <property type="project" value="InterPro"/>
</dbReference>
<dbReference type="SMART" id="SM00025">
    <property type="entry name" value="Pumilio"/>
    <property type="match status" value="5"/>
</dbReference>
<keyword evidence="1" id="KW-0677">Repeat</keyword>
<dbReference type="Pfam" id="PF22493">
    <property type="entry name" value="PUF_NOP9"/>
    <property type="match status" value="1"/>
</dbReference>
<protein>
    <recommendedName>
        <fullName evidence="6">Nucleolar protein 9</fullName>
    </recommendedName>
</protein>
<comment type="caution">
    <text evidence="4">The sequence shown here is derived from an EMBL/GenBank/DDBJ whole genome shotgun (WGS) entry which is preliminary data.</text>
</comment>
<evidence type="ECO:0000256" key="3">
    <source>
        <dbReference type="SAM" id="MobiDB-lite"/>
    </source>
</evidence>
<name>A0A2T7NJL2_POMCA</name>
<reference evidence="4 5" key="1">
    <citation type="submission" date="2018-04" db="EMBL/GenBank/DDBJ databases">
        <title>The genome of golden apple snail Pomacea canaliculata provides insight into stress tolerance and invasive adaptation.</title>
        <authorList>
            <person name="Liu C."/>
            <person name="Liu B."/>
            <person name="Ren Y."/>
            <person name="Zhang Y."/>
            <person name="Wang H."/>
            <person name="Li S."/>
            <person name="Jiang F."/>
            <person name="Yin L."/>
            <person name="Zhang G."/>
            <person name="Qian W."/>
            <person name="Fan W."/>
        </authorList>
    </citation>
    <scope>NUCLEOTIDE SEQUENCE [LARGE SCALE GENOMIC DNA]</scope>
    <source>
        <strain evidence="4">SZHN2017</strain>
        <tissue evidence="4">Muscle</tissue>
    </source>
</reference>
<dbReference type="GO" id="GO:0005730">
    <property type="term" value="C:nucleolus"/>
    <property type="evidence" value="ECO:0007669"/>
    <property type="project" value="TreeGrafter"/>
</dbReference>
<feature type="compositionally biased region" description="Basic and acidic residues" evidence="3">
    <location>
        <begin position="665"/>
        <end position="675"/>
    </location>
</feature>
<dbReference type="InterPro" id="IPR001313">
    <property type="entry name" value="Pumilio_RNA-bd_rpt"/>
</dbReference>
<keyword evidence="5" id="KW-1185">Reference proteome</keyword>
<dbReference type="GO" id="GO:0000480">
    <property type="term" value="P:endonucleolytic cleavage in 5'-ETS of tricistronic rRNA transcript (SSU-rRNA, 5.8S rRNA, LSU-rRNA)"/>
    <property type="evidence" value="ECO:0007669"/>
    <property type="project" value="TreeGrafter"/>
</dbReference>
<dbReference type="InterPro" id="IPR016024">
    <property type="entry name" value="ARM-type_fold"/>
</dbReference>
<evidence type="ECO:0000256" key="1">
    <source>
        <dbReference type="ARBA" id="ARBA00022737"/>
    </source>
</evidence>
<dbReference type="GO" id="GO:0000472">
    <property type="term" value="P:endonucleolytic cleavage to generate mature 5'-end of SSU-rRNA from (SSU-rRNA, 5.8S rRNA, LSU-rRNA)"/>
    <property type="evidence" value="ECO:0007669"/>
    <property type="project" value="TreeGrafter"/>
</dbReference>
<organism evidence="4 5">
    <name type="scientific">Pomacea canaliculata</name>
    <name type="common">Golden apple snail</name>
    <dbReference type="NCBI Taxonomy" id="400727"/>
    <lineage>
        <taxon>Eukaryota</taxon>
        <taxon>Metazoa</taxon>
        <taxon>Spiralia</taxon>
        <taxon>Lophotrochozoa</taxon>
        <taxon>Mollusca</taxon>
        <taxon>Gastropoda</taxon>
        <taxon>Caenogastropoda</taxon>
        <taxon>Architaenioglossa</taxon>
        <taxon>Ampullarioidea</taxon>
        <taxon>Ampullariidae</taxon>
        <taxon>Pomacea</taxon>
    </lineage>
</organism>
<gene>
    <name evidence="4" type="ORF">C0Q70_19528</name>
</gene>
<dbReference type="InterPro" id="IPR011989">
    <property type="entry name" value="ARM-like"/>
</dbReference>
<dbReference type="STRING" id="400727.A0A2T7NJL2"/>
<feature type="repeat" description="Pumilio" evidence="2">
    <location>
        <begin position="163"/>
        <end position="200"/>
    </location>
</feature>
<dbReference type="OrthoDB" id="9987665at2759"/>
<feature type="compositionally biased region" description="Basic residues" evidence="3">
    <location>
        <begin position="679"/>
        <end position="694"/>
    </location>
</feature>